<evidence type="ECO:0000313" key="9">
    <source>
        <dbReference type="EMBL" id="CCU80990.1"/>
    </source>
</evidence>
<keyword evidence="5 8" id="KW-1133">Transmembrane helix</keyword>
<evidence type="ECO:0000256" key="1">
    <source>
        <dbReference type="ARBA" id="ARBA00004141"/>
    </source>
</evidence>
<dbReference type="GO" id="GO:1905039">
    <property type="term" value="P:carboxylic acid transmembrane transport"/>
    <property type="evidence" value="ECO:0007669"/>
    <property type="project" value="UniProtKB-ARBA"/>
</dbReference>
<evidence type="ECO:0000256" key="2">
    <source>
        <dbReference type="ARBA" id="ARBA00006772"/>
    </source>
</evidence>
<protein>
    <recommendedName>
        <fullName evidence="3">Sodium-dependent dicarboxylate transporter SdcS</fullName>
    </recommendedName>
    <alternativeName>
        <fullName evidence="7">Na(+)/dicarboxylate symporter</fullName>
    </alternativeName>
</protein>
<keyword evidence="6 8" id="KW-0472">Membrane</keyword>
<keyword evidence="4 8" id="KW-0812">Transmembrane</keyword>
<name>M5E3U4_9FIRM</name>
<feature type="transmembrane region" description="Helical" evidence="8">
    <location>
        <begin position="81"/>
        <end position="99"/>
    </location>
</feature>
<sequence>MVIIRDKRKIFLFIGIIVALVIWNLEIPSLSLAGRKMFSLTLMTVIFWSAKVADSAYIASLFLMLIIILDIAPAAEVLSLWVSPTIYLVIGAYLIAAAVERSGLGERIAYKFIIRFVDSYRSIIYAIFVLTFVLSLIIPHPWPRCFIIMSVMSVVIKNAGINSRDASKIGLTVFAAAIPVSMIFLTGQSSLNIMTLEFAGVNLSWGGWLLYMGAPAVLASILTLFLILTLFKAEAEVKIDKQKIENKMLDLGKISAEEKRTIFWLIIAVLLWMTDSIHGIELGWVTLTIAVMMSFPIGGDILKKEDWNQVPVKVLIFLNAAVAISNVGSLTGMNNWLAAVVLPAEAPTNMLYFALMTALISMFLHMFLGSVMSVMGIAIPAFIIFAEKFGLNPLVPALFVYTAIGTHYILPFHHLNILVGMGKENGNYSEKSVIKLGIPMTAVSLITVIFEYFWWQLTGLI</sequence>
<feature type="transmembrane region" description="Helical" evidence="8">
    <location>
        <begin position="120"/>
        <end position="140"/>
    </location>
</feature>
<dbReference type="GO" id="GO:0008514">
    <property type="term" value="F:organic anion transmembrane transporter activity"/>
    <property type="evidence" value="ECO:0007669"/>
    <property type="project" value="UniProtKB-ARBA"/>
</dbReference>
<accession>M5E3U4</accession>
<feature type="transmembrane region" description="Helical" evidence="8">
    <location>
        <begin position="10"/>
        <end position="27"/>
    </location>
</feature>
<evidence type="ECO:0000256" key="3">
    <source>
        <dbReference type="ARBA" id="ARBA00020150"/>
    </source>
</evidence>
<feature type="transmembrane region" description="Helical" evidence="8">
    <location>
        <begin position="398"/>
        <end position="421"/>
    </location>
</feature>
<evidence type="ECO:0000313" key="10">
    <source>
        <dbReference type="Proteomes" id="UP000012063"/>
    </source>
</evidence>
<evidence type="ECO:0000256" key="5">
    <source>
        <dbReference type="ARBA" id="ARBA00022989"/>
    </source>
</evidence>
<feature type="transmembrane region" description="Helical" evidence="8">
    <location>
        <begin position="208"/>
        <end position="231"/>
    </location>
</feature>
<dbReference type="AlphaFoldDB" id="M5E3U4"/>
<evidence type="ECO:0000256" key="8">
    <source>
        <dbReference type="SAM" id="Phobius"/>
    </source>
</evidence>
<keyword evidence="10" id="KW-1185">Reference proteome</keyword>
<dbReference type="GO" id="GO:0005886">
    <property type="term" value="C:plasma membrane"/>
    <property type="evidence" value="ECO:0007669"/>
    <property type="project" value="TreeGrafter"/>
</dbReference>
<dbReference type="STRING" id="1293054.HSACCH_02489"/>
<evidence type="ECO:0000256" key="4">
    <source>
        <dbReference type="ARBA" id="ARBA00022692"/>
    </source>
</evidence>
<dbReference type="Proteomes" id="UP000012063">
    <property type="component" value="Unassembled WGS sequence"/>
</dbReference>
<evidence type="ECO:0000256" key="6">
    <source>
        <dbReference type="ARBA" id="ARBA00023136"/>
    </source>
</evidence>
<dbReference type="PANTHER" id="PTHR10283:SF82">
    <property type="entry name" value="SOLUTE CARRIER FAMILY 13 MEMBER 2"/>
    <property type="match status" value="1"/>
</dbReference>
<proteinExistence type="inferred from homology"/>
<evidence type="ECO:0000256" key="7">
    <source>
        <dbReference type="ARBA" id="ARBA00031174"/>
    </source>
</evidence>
<feature type="transmembrane region" description="Helical" evidence="8">
    <location>
        <begin position="169"/>
        <end position="188"/>
    </location>
</feature>
<feature type="transmembrane region" description="Helical" evidence="8">
    <location>
        <begin position="314"/>
        <end position="330"/>
    </location>
</feature>
<dbReference type="EMBL" id="CAUI01000023">
    <property type="protein sequence ID" value="CCU80990.1"/>
    <property type="molecule type" value="Genomic_DNA"/>
</dbReference>
<comment type="subcellular location">
    <subcellularLocation>
        <location evidence="1">Membrane</location>
        <topology evidence="1">Multi-pass membrane protein</topology>
    </subcellularLocation>
</comment>
<dbReference type="Pfam" id="PF00939">
    <property type="entry name" value="Na_sulph_symp"/>
    <property type="match status" value="1"/>
</dbReference>
<feature type="transmembrane region" description="Helical" evidence="8">
    <location>
        <begin position="261"/>
        <end position="278"/>
    </location>
</feature>
<reference evidence="10" key="1">
    <citation type="journal article" date="2013" name="Genome Announc.">
        <title>Genome Sequence of Halanaerobium saccharolyticum subsp. saccharolyticum Strain DSM 6643T, a Halophilic Hydrogen-Producing Bacterium.</title>
        <authorList>
            <person name="Kivisto A."/>
            <person name="Larjo A."/>
            <person name="Ciranna A."/>
            <person name="Santala V."/>
            <person name="Roos C."/>
            <person name="Karp M."/>
        </authorList>
    </citation>
    <scope>NUCLEOTIDE SEQUENCE [LARGE SCALE GENOMIC DNA]</scope>
    <source>
        <strain evidence="10">DSM 6643</strain>
    </source>
</reference>
<comment type="similarity">
    <text evidence="2">Belongs to the SLC13A/DASS transporter (TC 2.A.47) family. NADC subfamily.</text>
</comment>
<dbReference type="InterPro" id="IPR001898">
    <property type="entry name" value="SLC13A/DASS"/>
</dbReference>
<dbReference type="eggNOG" id="COG0471">
    <property type="taxonomic scope" value="Bacteria"/>
</dbReference>
<feature type="transmembrane region" description="Helical" evidence="8">
    <location>
        <begin position="433"/>
        <end position="455"/>
    </location>
</feature>
<dbReference type="InParanoid" id="M5E3U4"/>
<dbReference type="PANTHER" id="PTHR10283">
    <property type="entry name" value="SOLUTE CARRIER FAMILY 13 MEMBER"/>
    <property type="match status" value="1"/>
</dbReference>
<gene>
    <name evidence="9" type="ORF">HSACCH_02489</name>
</gene>
<organism evidence="9 10">
    <name type="scientific">Halanaerobium saccharolyticum subsp. saccharolyticum DSM 6643</name>
    <dbReference type="NCBI Taxonomy" id="1293054"/>
    <lineage>
        <taxon>Bacteria</taxon>
        <taxon>Bacillati</taxon>
        <taxon>Bacillota</taxon>
        <taxon>Clostridia</taxon>
        <taxon>Halanaerobiales</taxon>
        <taxon>Halanaerobiaceae</taxon>
        <taxon>Halanaerobium</taxon>
    </lineage>
</organism>
<feature type="transmembrane region" description="Helical" evidence="8">
    <location>
        <begin position="362"/>
        <end position="386"/>
    </location>
</feature>
<feature type="transmembrane region" description="Helical" evidence="8">
    <location>
        <begin position="146"/>
        <end position="162"/>
    </location>
</feature>
<comment type="caution">
    <text evidence="9">The sequence shown here is derived from an EMBL/GenBank/DDBJ whole genome shotgun (WGS) entry which is preliminary data.</text>
</comment>